<keyword evidence="3" id="KW-1185">Reference proteome</keyword>
<dbReference type="InterPro" id="IPR041664">
    <property type="entry name" value="AAA_16"/>
</dbReference>
<reference evidence="2 3" key="1">
    <citation type="submission" date="2021-01" db="EMBL/GenBank/DDBJ databases">
        <title>Sequencing the genomes of 1000 actinobacteria strains.</title>
        <authorList>
            <person name="Klenk H.-P."/>
        </authorList>
    </citation>
    <scope>NUCLEOTIDE SEQUENCE [LARGE SCALE GENOMIC DNA]</scope>
    <source>
        <strain evidence="2 3">DSM 13057</strain>
    </source>
</reference>
<evidence type="ECO:0000313" key="2">
    <source>
        <dbReference type="EMBL" id="MBM7473549.1"/>
    </source>
</evidence>
<proteinExistence type="predicted"/>
<dbReference type="RefSeq" id="WP_205111102.1">
    <property type="nucleotide sequence ID" value="NZ_BAAAHT010000001.1"/>
</dbReference>
<sequence>MRPEINPYSPGSGLNPPDLVGRQAEIDAFDLVVARSRGRRASRGIVLHGLRGVGKTVLLNRFLLQAENADWFTVEIEGSATDSGREVARHKLGRALLLAVRRLQRSKHFTEELKSALGTVKSFSLSLGVASVDFGFDQTKGRADSGKIEIDFEEVIEDLAPALQKASSAFGLFIDEMQDIDDELLSALLTAQHKAGQKGWPFYIFGAGLPSLPSVLSASRSYAERLFTYRQIGALDFSASREALLIPAGRLGVEYDVDAMSEILDASGGYPYFLQTYGQAAWDIADEKIIHLSDARSAIAEGNAALDMGFFPARWDRATPTERNYLRAMSADEESGSRTAVIAERLRVPTSALSTARQSLLEKGVVYSPERGRIAFTVPGMAAFIRRQHADTDGLE</sequence>
<dbReference type="InterPro" id="IPR027417">
    <property type="entry name" value="P-loop_NTPase"/>
</dbReference>
<accession>A0ABS2L905</accession>
<dbReference type="Proteomes" id="UP000776164">
    <property type="component" value="Unassembled WGS sequence"/>
</dbReference>
<dbReference type="SUPFAM" id="SSF52540">
    <property type="entry name" value="P-loop containing nucleoside triphosphate hydrolases"/>
    <property type="match status" value="1"/>
</dbReference>
<comment type="caution">
    <text evidence="2">The sequence shown here is derived from an EMBL/GenBank/DDBJ whole genome shotgun (WGS) entry which is preliminary data.</text>
</comment>
<organism evidence="2 3">
    <name type="scientific">Subtercola frigoramans</name>
    <dbReference type="NCBI Taxonomy" id="120298"/>
    <lineage>
        <taxon>Bacteria</taxon>
        <taxon>Bacillati</taxon>
        <taxon>Actinomycetota</taxon>
        <taxon>Actinomycetes</taxon>
        <taxon>Micrococcales</taxon>
        <taxon>Microbacteriaceae</taxon>
        <taxon>Subtercola</taxon>
    </lineage>
</organism>
<dbReference type="Gene3D" id="3.40.50.300">
    <property type="entry name" value="P-loop containing nucleotide triphosphate hydrolases"/>
    <property type="match status" value="1"/>
</dbReference>
<dbReference type="EMBL" id="JAFBBU010000001">
    <property type="protein sequence ID" value="MBM7473549.1"/>
    <property type="molecule type" value="Genomic_DNA"/>
</dbReference>
<dbReference type="PANTHER" id="PTHR34301:SF8">
    <property type="entry name" value="ATPASE DOMAIN-CONTAINING PROTEIN"/>
    <property type="match status" value="1"/>
</dbReference>
<protein>
    <recommendedName>
        <fullName evidence="1">Orc1-like AAA ATPase domain-containing protein</fullName>
    </recommendedName>
</protein>
<name>A0ABS2L905_9MICO</name>
<evidence type="ECO:0000313" key="3">
    <source>
        <dbReference type="Proteomes" id="UP000776164"/>
    </source>
</evidence>
<dbReference type="PANTHER" id="PTHR34301">
    <property type="entry name" value="DNA-BINDING PROTEIN-RELATED"/>
    <property type="match status" value="1"/>
</dbReference>
<feature type="domain" description="Orc1-like AAA ATPase" evidence="1">
    <location>
        <begin position="19"/>
        <end position="190"/>
    </location>
</feature>
<evidence type="ECO:0000259" key="1">
    <source>
        <dbReference type="Pfam" id="PF13191"/>
    </source>
</evidence>
<dbReference type="Pfam" id="PF13191">
    <property type="entry name" value="AAA_16"/>
    <property type="match status" value="1"/>
</dbReference>
<gene>
    <name evidence="2" type="ORF">JOE66_003183</name>
</gene>